<sequence length="170" mass="19531">MASLRFSGRYVENRKEIDGIKFAPLKTGTELSRVDDDAIAAKWRACYSRIANDNVWMPDSRNASFQILSSAVERNVNWKKNDFFFFTAVLRRSMLYFPAQVFCQFNSRWSTLFVLFAINAILETEVGVSRSAVSPVVSSVVRCKPAMLLLGDNSKKFWCSWGGFWDFVMY</sequence>
<gene>
    <name evidence="1" type="ORF">HPP92_009810</name>
</gene>
<keyword evidence="2" id="KW-1185">Reference proteome</keyword>
<dbReference type="AlphaFoldDB" id="A0A835RAS7"/>
<accession>A0A835RAS7</accession>
<dbReference type="Proteomes" id="UP000636800">
    <property type="component" value="Unassembled WGS sequence"/>
</dbReference>
<reference evidence="1 2" key="1">
    <citation type="journal article" date="2020" name="Nat. Food">
        <title>A phased Vanilla planifolia genome enables genetic improvement of flavour and production.</title>
        <authorList>
            <person name="Hasing T."/>
            <person name="Tang H."/>
            <person name="Brym M."/>
            <person name="Khazi F."/>
            <person name="Huang T."/>
            <person name="Chambers A.H."/>
        </authorList>
    </citation>
    <scope>NUCLEOTIDE SEQUENCE [LARGE SCALE GENOMIC DNA]</scope>
    <source>
        <tissue evidence="1">Leaf</tissue>
    </source>
</reference>
<evidence type="ECO:0000313" key="1">
    <source>
        <dbReference type="EMBL" id="KAG0485731.1"/>
    </source>
</evidence>
<evidence type="ECO:0000313" key="2">
    <source>
        <dbReference type="Proteomes" id="UP000636800"/>
    </source>
</evidence>
<comment type="caution">
    <text evidence="1">The sequence shown here is derived from an EMBL/GenBank/DDBJ whole genome shotgun (WGS) entry which is preliminary data.</text>
</comment>
<proteinExistence type="predicted"/>
<protein>
    <submittedName>
        <fullName evidence="1">Uncharacterized protein</fullName>
    </submittedName>
</protein>
<name>A0A835RAS7_VANPL</name>
<organism evidence="1 2">
    <name type="scientific">Vanilla planifolia</name>
    <name type="common">Vanilla</name>
    <dbReference type="NCBI Taxonomy" id="51239"/>
    <lineage>
        <taxon>Eukaryota</taxon>
        <taxon>Viridiplantae</taxon>
        <taxon>Streptophyta</taxon>
        <taxon>Embryophyta</taxon>
        <taxon>Tracheophyta</taxon>
        <taxon>Spermatophyta</taxon>
        <taxon>Magnoliopsida</taxon>
        <taxon>Liliopsida</taxon>
        <taxon>Asparagales</taxon>
        <taxon>Orchidaceae</taxon>
        <taxon>Vanilloideae</taxon>
        <taxon>Vanilleae</taxon>
        <taxon>Vanilla</taxon>
    </lineage>
</organism>
<dbReference type="EMBL" id="JADCNL010000004">
    <property type="protein sequence ID" value="KAG0485731.1"/>
    <property type="molecule type" value="Genomic_DNA"/>
</dbReference>